<evidence type="ECO:0000256" key="3">
    <source>
        <dbReference type="ARBA" id="ARBA00022801"/>
    </source>
</evidence>
<dbReference type="Pfam" id="PF01150">
    <property type="entry name" value="GDA1_CD39"/>
    <property type="match status" value="1"/>
</dbReference>
<comment type="function">
    <text evidence="4">After transfer of sugars to endogenous macromolecular acceptors, the enzyme converts nucleoside diphosphates to nucleoside monophosphates which in turn exit the Golgi lumen in a coupled antiporter reaction, allowing entry of additional nucleotide sugar from the cytosol.</text>
</comment>
<keyword evidence="3 8" id="KW-0378">Hydrolase</keyword>
<dbReference type="GO" id="GO:0000139">
    <property type="term" value="C:Golgi membrane"/>
    <property type="evidence" value="ECO:0007669"/>
    <property type="project" value="UniProtKB-SubCell"/>
</dbReference>
<comment type="subcellular location">
    <subcellularLocation>
        <location evidence="1">Golgi apparatus membrane</location>
        <topology evidence="1">Single-pass type II membrane protein</topology>
    </subcellularLocation>
</comment>
<dbReference type="GO" id="GO:0004382">
    <property type="term" value="F:GDP phosphatase activity"/>
    <property type="evidence" value="ECO:0007669"/>
    <property type="project" value="UniProtKB-EC"/>
</dbReference>
<evidence type="ECO:0000313" key="12">
    <source>
        <dbReference type="Proteomes" id="UP000292082"/>
    </source>
</evidence>
<evidence type="ECO:0000256" key="1">
    <source>
        <dbReference type="ARBA" id="ARBA00004323"/>
    </source>
</evidence>
<gene>
    <name evidence="11" type="ORF">BD310DRAFT_818195</name>
</gene>
<dbReference type="EMBL" id="ML145118">
    <property type="protein sequence ID" value="TBU59013.1"/>
    <property type="molecule type" value="Genomic_DNA"/>
</dbReference>
<dbReference type="CDD" id="cd24040">
    <property type="entry name" value="ASKHA_NBD_GDA1"/>
    <property type="match status" value="1"/>
</dbReference>
<dbReference type="EC" id="3.6.1.42" evidence="5"/>
<dbReference type="GO" id="GO:0045134">
    <property type="term" value="F:UDP phosphatase activity"/>
    <property type="evidence" value="ECO:0007669"/>
    <property type="project" value="TreeGrafter"/>
</dbReference>
<dbReference type="InterPro" id="IPR000407">
    <property type="entry name" value="GDA1_CD39_NTPase"/>
</dbReference>
<feature type="transmembrane region" description="Helical" evidence="10">
    <location>
        <begin position="12"/>
        <end position="32"/>
    </location>
</feature>
<evidence type="ECO:0000256" key="5">
    <source>
        <dbReference type="ARBA" id="ARBA00038903"/>
    </source>
</evidence>
<comment type="similarity">
    <text evidence="2 8">Belongs to the GDA1/CD39 NTPase family.</text>
</comment>
<feature type="region of interest" description="Disordered" evidence="9">
    <location>
        <begin position="52"/>
        <end position="102"/>
    </location>
</feature>
<organism evidence="11 12">
    <name type="scientific">Dichomitus squalens</name>
    <dbReference type="NCBI Taxonomy" id="114155"/>
    <lineage>
        <taxon>Eukaryota</taxon>
        <taxon>Fungi</taxon>
        <taxon>Dikarya</taxon>
        <taxon>Basidiomycota</taxon>
        <taxon>Agaricomycotina</taxon>
        <taxon>Agaricomycetes</taxon>
        <taxon>Polyporales</taxon>
        <taxon>Polyporaceae</taxon>
        <taxon>Dichomitus</taxon>
    </lineage>
</organism>
<evidence type="ECO:0000313" key="11">
    <source>
        <dbReference type="EMBL" id="TBU59013.1"/>
    </source>
</evidence>
<keyword evidence="12" id="KW-1185">Reference proteome</keyword>
<evidence type="ECO:0000256" key="2">
    <source>
        <dbReference type="ARBA" id="ARBA00009283"/>
    </source>
</evidence>
<feature type="binding site" evidence="7">
    <location>
        <begin position="277"/>
        <end position="281"/>
    </location>
    <ligand>
        <name>ATP</name>
        <dbReference type="ChEBI" id="CHEBI:30616"/>
    </ligand>
</feature>
<keyword evidence="7" id="KW-0547">Nucleotide-binding</keyword>
<dbReference type="Gene3D" id="3.30.420.150">
    <property type="entry name" value="Exopolyphosphatase. Domain 2"/>
    <property type="match status" value="1"/>
</dbReference>
<evidence type="ECO:0000256" key="9">
    <source>
        <dbReference type="SAM" id="MobiDB-lite"/>
    </source>
</evidence>
<dbReference type="OMA" id="WTCRIKE"/>
<keyword evidence="10" id="KW-0472">Membrane</keyword>
<feature type="active site" description="Proton acceptor" evidence="6">
    <location>
        <position position="243"/>
    </location>
</feature>
<dbReference type="Gene3D" id="3.30.420.40">
    <property type="match status" value="1"/>
</dbReference>
<reference evidence="11 12" key="1">
    <citation type="submission" date="2019-01" db="EMBL/GenBank/DDBJ databases">
        <title>Draft genome sequences of three monokaryotic isolates of the white-rot basidiomycete fungus Dichomitus squalens.</title>
        <authorList>
            <consortium name="DOE Joint Genome Institute"/>
            <person name="Lopez S.C."/>
            <person name="Andreopoulos B."/>
            <person name="Pangilinan J."/>
            <person name="Lipzen A."/>
            <person name="Riley R."/>
            <person name="Ahrendt S."/>
            <person name="Ng V."/>
            <person name="Barry K."/>
            <person name="Daum C."/>
            <person name="Grigoriev I.V."/>
            <person name="Hilden K.S."/>
            <person name="Makela M.R."/>
            <person name="de Vries R.P."/>
        </authorList>
    </citation>
    <scope>NUCLEOTIDE SEQUENCE [LARGE SCALE GENOMIC DNA]</scope>
    <source>
        <strain evidence="11 12">CBS 464.89</strain>
    </source>
</reference>
<evidence type="ECO:0000256" key="4">
    <source>
        <dbReference type="ARBA" id="ARBA00037742"/>
    </source>
</evidence>
<dbReference type="PROSITE" id="PS01238">
    <property type="entry name" value="GDA1_CD39_NTPASE"/>
    <property type="match status" value="1"/>
</dbReference>
<proteinExistence type="inferred from homology"/>
<keyword evidence="10" id="KW-0812">Transmembrane</keyword>
<dbReference type="GO" id="GO:0017111">
    <property type="term" value="F:ribonucleoside triphosphate phosphatase activity"/>
    <property type="evidence" value="ECO:0007669"/>
    <property type="project" value="TreeGrafter"/>
</dbReference>
<evidence type="ECO:0000256" key="10">
    <source>
        <dbReference type="SAM" id="Phobius"/>
    </source>
</evidence>
<evidence type="ECO:0000256" key="8">
    <source>
        <dbReference type="RuleBase" id="RU003833"/>
    </source>
</evidence>
<evidence type="ECO:0000256" key="6">
    <source>
        <dbReference type="PIRSR" id="PIRSR600407-1"/>
    </source>
</evidence>
<keyword evidence="10" id="KW-1133">Transmembrane helix</keyword>
<dbReference type="PANTHER" id="PTHR11782">
    <property type="entry name" value="ADENOSINE/GUANOSINE DIPHOSPHATASE"/>
    <property type="match status" value="1"/>
</dbReference>
<name>A0A4Q9PWI2_9APHY</name>
<accession>A0A4Q9PWI2</accession>
<dbReference type="Proteomes" id="UP000292082">
    <property type="component" value="Unassembled WGS sequence"/>
</dbReference>
<sequence>MGPSKSGGGRRFAWKKFAIGAVVLIGLVYFFGPRKEDLDDYVPSIMKPDARPAEDAIYPPAPGPTTKHTGQDYPATQIPHDNDVSTAPETRPTDPASDGDLTKTHYCTQPYKAGVPLVQFALMIDAGSTGSRIHIYKFNNCGPSPGYEYEVFKQRQPGLSSYRGDPEAAAKSLDELLEEALRVVPESLRHCTPIEVKATAGLRRLGTQEAADILAAVRRRLETAYPFSLAGEHAVEIMEGRDEGVYAWLTANYLLKTLSAEAKAEQRQPYAVLDLGGASTQIVFQPTLDMAKPDASLEEGEHKYELKYDGATRVLYQHSYLGYGLMTARQSVHRLVEFMNGLRGASHGKDAFVANPCLAKGTQRLVEIDDQRMGEKFNVTMMGQDVGDFESCNRVVELVMAKDAVCNVKPCSFNGVYQPSLLETFPHGKILLLSYFYDRLNPFLAAKVNAPKQPVHISTYADLAKTVCEGPAAWKELWGADKDLMDELEGRPEWCLDLTFMHALLRLGYEFNADREVELGKQIDGTELGWCLGATIKMITGAELKCNV</sequence>
<dbReference type="GO" id="GO:0005524">
    <property type="term" value="F:ATP binding"/>
    <property type="evidence" value="ECO:0007669"/>
    <property type="project" value="UniProtKB-KW"/>
</dbReference>
<dbReference type="PANTHER" id="PTHR11782:SF83">
    <property type="entry name" value="GUANOSINE-DIPHOSPHATASE"/>
    <property type="match status" value="1"/>
</dbReference>
<keyword evidence="7" id="KW-0067">ATP-binding</keyword>
<protein>
    <recommendedName>
        <fullName evidence="5">guanosine-diphosphatase</fullName>
        <ecNumber evidence="5">3.6.1.42</ecNumber>
    </recommendedName>
</protein>
<dbReference type="STRING" id="114155.A0A4Q9PWI2"/>
<evidence type="ECO:0000256" key="7">
    <source>
        <dbReference type="PIRSR" id="PIRSR600407-2"/>
    </source>
</evidence>
<dbReference type="GO" id="GO:0006487">
    <property type="term" value="P:protein N-linked glycosylation"/>
    <property type="evidence" value="ECO:0007669"/>
    <property type="project" value="TreeGrafter"/>
</dbReference>
<dbReference type="AlphaFoldDB" id="A0A4Q9PWI2"/>
<dbReference type="GO" id="GO:0009134">
    <property type="term" value="P:nucleoside diphosphate catabolic process"/>
    <property type="evidence" value="ECO:0007669"/>
    <property type="project" value="TreeGrafter"/>
</dbReference>